<sequence>MDPCKLLQPAQLKPFLANTPAKPSRADADGKHVCAWGDGEFRSVRLSVWQPASTDELAKDAVRQVSVGGREAHVVRDAEYTCEIQVGDQRMAVNLQAVTTDKVELCGDTTTALTAVVSQLHW</sequence>
<dbReference type="InterPro" id="IPR024520">
    <property type="entry name" value="DUF3558"/>
</dbReference>
<accession>A0A4R6SDE5</accession>
<evidence type="ECO:0000313" key="2">
    <source>
        <dbReference type="Proteomes" id="UP000295444"/>
    </source>
</evidence>
<dbReference type="EMBL" id="SNXZ01000003">
    <property type="protein sequence ID" value="TDP97126.1"/>
    <property type="molecule type" value="Genomic_DNA"/>
</dbReference>
<proteinExistence type="predicted"/>
<protein>
    <submittedName>
        <fullName evidence="1">Uncharacterized protein DUF3558</fullName>
    </submittedName>
</protein>
<comment type="caution">
    <text evidence="1">The sequence shown here is derived from an EMBL/GenBank/DDBJ whole genome shotgun (WGS) entry which is preliminary data.</text>
</comment>
<dbReference type="AlphaFoldDB" id="A0A4R6SDE5"/>
<reference evidence="1 2" key="1">
    <citation type="submission" date="2019-03" db="EMBL/GenBank/DDBJ databases">
        <title>Genomic Encyclopedia of Type Strains, Phase IV (KMG-IV): sequencing the most valuable type-strain genomes for metagenomic binning, comparative biology and taxonomic classification.</title>
        <authorList>
            <person name="Goeker M."/>
        </authorList>
    </citation>
    <scope>NUCLEOTIDE SEQUENCE [LARGE SCALE GENOMIC DNA]</scope>
    <source>
        <strain evidence="1 2">DSM 45361</strain>
    </source>
</reference>
<gene>
    <name evidence="1" type="ORF">EV186_10386</name>
</gene>
<evidence type="ECO:0000313" key="1">
    <source>
        <dbReference type="EMBL" id="TDP97126.1"/>
    </source>
</evidence>
<dbReference type="Pfam" id="PF12079">
    <property type="entry name" value="DUF3558"/>
    <property type="match status" value="1"/>
</dbReference>
<keyword evidence="2" id="KW-1185">Reference proteome</keyword>
<dbReference type="Proteomes" id="UP000295444">
    <property type="component" value="Unassembled WGS sequence"/>
</dbReference>
<name>A0A4R6SDE5_LABRH</name>
<organism evidence="1 2">
    <name type="scientific">Labedaea rhizosphaerae</name>
    <dbReference type="NCBI Taxonomy" id="598644"/>
    <lineage>
        <taxon>Bacteria</taxon>
        <taxon>Bacillati</taxon>
        <taxon>Actinomycetota</taxon>
        <taxon>Actinomycetes</taxon>
        <taxon>Pseudonocardiales</taxon>
        <taxon>Pseudonocardiaceae</taxon>
        <taxon>Labedaea</taxon>
    </lineage>
</organism>